<dbReference type="SFLD" id="SFLDG01151">
    <property type="entry name" value="Main.2:_Nu-like"/>
    <property type="match status" value="1"/>
</dbReference>
<dbReference type="SFLD" id="SFLDS00019">
    <property type="entry name" value="Glutathione_Transferase_(cytos"/>
    <property type="match status" value="1"/>
</dbReference>
<protein>
    <recommendedName>
        <fullName evidence="4">GST N-terminal domain-containing protein</fullName>
    </recommendedName>
</protein>
<dbReference type="Pfam" id="PF02798">
    <property type="entry name" value="GST_N"/>
    <property type="match status" value="1"/>
</dbReference>
<dbReference type="CDD" id="cd03048">
    <property type="entry name" value="GST_N_Ure2p_like"/>
    <property type="match status" value="1"/>
</dbReference>
<dbReference type="SUPFAM" id="SSF52833">
    <property type="entry name" value="Thioredoxin-like"/>
    <property type="match status" value="1"/>
</dbReference>
<dbReference type="PANTHER" id="PTHR44051:SF19">
    <property type="entry name" value="DISULFIDE-BOND OXIDOREDUCTASE YFCG"/>
    <property type="match status" value="1"/>
</dbReference>
<dbReference type="AlphaFoldDB" id="A0A382WUI3"/>
<dbReference type="Pfam" id="PF00043">
    <property type="entry name" value="GST_C"/>
    <property type="match status" value="1"/>
</dbReference>
<dbReference type="EMBL" id="UINC01162659">
    <property type="protein sequence ID" value="SVD62536.1"/>
    <property type="molecule type" value="Genomic_DNA"/>
</dbReference>
<dbReference type="InterPro" id="IPR004046">
    <property type="entry name" value="GST_C"/>
</dbReference>
<accession>A0A382WUI3</accession>
<dbReference type="InterPro" id="IPR036249">
    <property type="entry name" value="Thioredoxin-like_sf"/>
</dbReference>
<organism evidence="3">
    <name type="scientific">marine metagenome</name>
    <dbReference type="NCBI Taxonomy" id="408172"/>
    <lineage>
        <taxon>unclassified sequences</taxon>
        <taxon>metagenomes</taxon>
        <taxon>ecological metagenomes</taxon>
    </lineage>
</organism>
<evidence type="ECO:0000259" key="2">
    <source>
        <dbReference type="PROSITE" id="PS50405"/>
    </source>
</evidence>
<dbReference type="Gene3D" id="1.20.1050.10">
    <property type="match status" value="1"/>
</dbReference>
<evidence type="ECO:0000259" key="1">
    <source>
        <dbReference type="PROSITE" id="PS50404"/>
    </source>
</evidence>
<sequence>NTDVIELYTWPTPNGRKISIALEELGLEYTAHSIDITKGEQRDPKFLAISPNGKIPALVDTENNRSLMESGAILLYLAEKSGQLLPKDSSRRWEVIEWVMWQMGGPGPILGQIHHFVKFNPGKSSYAEERYLAEGKRLYGVLNKRLQDLEFVVGEYSVADIAIWPWISRFNWQTIDITQYPNVTRWYLSVAARPAVQRGYHVPRKVNEIPMPGSSE</sequence>
<dbReference type="Gene3D" id="3.40.30.10">
    <property type="entry name" value="Glutaredoxin"/>
    <property type="match status" value="1"/>
</dbReference>
<dbReference type="PANTHER" id="PTHR44051">
    <property type="entry name" value="GLUTATHIONE S-TRANSFERASE-RELATED"/>
    <property type="match status" value="1"/>
</dbReference>
<dbReference type="InterPro" id="IPR004045">
    <property type="entry name" value="Glutathione_S-Trfase_N"/>
</dbReference>
<dbReference type="PROSITE" id="PS50404">
    <property type="entry name" value="GST_NTER"/>
    <property type="match status" value="1"/>
</dbReference>
<name>A0A382WUI3_9ZZZZ</name>
<dbReference type="PROSITE" id="PS50405">
    <property type="entry name" value="GST_CTER"/>
    <property type="match status" value="1"/>
</dbReference>
<dbReference type="SUPFAM" id="SSF47616">
    <property type="entry name" value="GST C-terminal domain-like"/>
    <property type="match status" value="1"/>
</dbReference>
<gene>
    <name evidence="3" type="ORF">METZ01_LOCUS415390</name>
</gene>
<evidence type="ECO:0000313" key="3">
    <source>
        <dbReference type="EMBL" id="SVD62536.1"/>
    </source>
</evidence>
<dbReference type="InterPro" id="IPR010987">
    <property type="entry name" value="Glutathione-S-Trfase_C-like"/>
</dbReference>
<proteinExistence type="predicted"/>
<reference evidence="3" key="1">
    <citation type="submission" date="2018-05" db="EMBL/GenBank/DDBJ databases">
        <authorList>
            <person name="Lanie J.A."/>
            <person name="Ng W.-L."/>
            <person name="Kazmierczak K.M."/>
            <person name="Andrzejewski T.M."/>
            <person name="Davidsen T.M."/>
            <person name="Wayne K.J."/>
            <person name="Tettelin H."/>
            <person name="Glass J.I."/>
            <person name="Rusch D."/>
            <person name="Podicherti R."/>
            <person name="Tsui H.-C.T."/>
            <person name="Winkler M.E."/>
        </authorList>
    </citation>
    <scope>NUCLEOTIDE SEQUENCE</scope>
</reference>
<feature type="domain" description="GST N-terminal" evidence="1">
    <location>
        <begin position="2"/>
        <end position="85"/>
    </location>
</feature>
<dbReference type="SFLD" id="SFLDG00358">
    <property type="entry name" value="Main_(cytGST)"/>
    <property type="match status" value="1"/>
</dbReference>
<dbReference type="InterPro" id="IPR036282">
    <property type="entry name" value="Glutathione-S-Trfase_C_sf"/>
</dbReference>
<feature type="domain" description="GST C-terminal" evidence="2">
    <location>
        <begin position="88"/>
        <end position="213"/>
    </location>
</feature>
<feature type="non-terminal residue" evidence="3">
    <location>
        <position position="1"/>
    </location>
</feature>
<dbReference type="InterPro" id="IPR040079">
    <property type="entry name" value="Glutathione_S-Trfase"/>
</dbReference>
<evidence type="ECO:0008006" key="4">
    <source>
        <dbReference type="Google" id="ProtNLM"/>
    </source>
</evidence>